<dbReference type="Proteomes" id="UP001628091">
    <property type="component" value="Unassembled WGS sequence"/>
</dbReference>
<name>A0ABQ0H2Q0_9HYPH</name>
<evidence type="ECO:0000256" key="9">
    <source>
        <dbReference type="ARBA" id="ARBA00022989"/>
    </source>
</evidence>
<feature type="transmembrane region" description="Helical" evidence="14">
    <location>
        <begin position="97"/>
        <end position="119"/>
    </location>
</feature>
<keyword evidence="8 12" id="KW-0653">Protein transport</keyword>
<reference evidence="17 18" key="1">
    <citation type="submission" date="2024-10" db="EMBL/GenBank/DDBJ databases">
        <title>Isolation, draft genome sequencing and identification of Phyllobacterium sp. NSA23, isolated from leaf soil.</title>
        <authorList>
            <person name="Akita H."/>
        </authorList>
    </citation>
    <scope>NUCLEOTIDE SEQUENCE [LARGE SCALE GENOMIC DNA]</scope>
    <source>
        <strain evidence="17 18">NSA23</strain>
    </source>
</reference>
<dbReference type="InterPro" id="IPR050790">
    <property type="entry name" value="ExbB/TolQ_transport"/>
</dbReference>
<evidence type="ECO:0000256" key="2">
    <source>
        <dbReference type="ARBA" id="ARBA00011471"/>
    </source>
</evidence>
<comment type="subcellular location">
    <subcellularLocation>
        <location evidence="1">Cell inner membrane</location>
        <topology evidence="1">Multi-pass membrane protein</topology>
    </subcellularLocation>
    <subcellularLocation>
        <location evidence="12">Membrane</location>
        <topology evidence="12">Multi-pass membrane protein</topology>
    </subcellularLocation>
</comment>
<organism evidence="17 18">
    <name type="scientific">Phyllobacterium phragmitis</name>
    <dbReference type="NCBI Taxonomy" id="2670329"/>
    <lineage>
        <taxon>Bacteria</taxon>
        <taxon>Pseudomonadati</taxon>
        <taxon>Pseudomonadota</taxon>
        <taxon>Alphaproteobacteria</taxon>
        <taxon>Hyphomicrobiales</taxon>
        <taxon>Phyllobacteriaceae</taxon>
        <taxon>Phyllobacterium</taxon>
    </lineage>
</organism>
<dbReference type="NCBIfam" id="TIGR02797">
    <property type="entry name" value="exbB"/>
    <property type="match status" value="1"/>
</dbReference>
<keyword evidence="4 12" id="KW-0813">Transport</keyword>
<sequence length="323" mass="33098">MFKAKFIAVALGCLAVIGLPASLSAQEGPAAPQPGVTAPQAPAAQAPAQPATPEAAQPAGGQDQTIGQAAADAQGQTIEMELPHDLSPWGMFMAADWVVKAVMLGLAFASLVTWTVWLAKSLELAAAKVSAKRALKEITEARSLNDAFRALHARKGAGALLVRAAEEEVRLSAGAIKGSGEGLKERVASRLSRIEAAAGRRMTKGTGVLATIGSTAPFVGLFGTVWGIMNSFIGISESQTTNLAVVAPGIAEALLATAIGLVAAIPAVVVYNVFARSITGYRQLLADASAGVERLISRDLDFRAAGIHAVPAAQHDARAPAAE</sequence>
<keyword evidence="5" id="KW-1003">Cell membrane</keyword>
<feature type="transmembrane region" description="Helical" evidence="14">
    <location>
        <begin position="208"/>
        <end position="233"/>
    </location>
</feature>
<protein>
    <recommendedName>
        <fullName evidence="3">Biopolymer transport protein ExbB</fullName>
    </recommendedName>
</protein>
<keyword evidence="6" id="KW-0997">Cell inner membrane</keyword>
<feature type="domain" description="MotA/TolQ/ExbB proton channel" evidence="16">
    <location>
        <begin position="185"/>
        <end position="279"/>
    </location>
</feature>
<dbReference type="InterPro" id="IPR014164">
    <property type="entry name" value="TonB_ExbB_1"/>
</dbReference>
<evidence type="ECO:0000256" key="12">
    <source>
        <dbReference type="RuleBase" id="RU004057"/>
    </source>
</evidence>
<feature type="compositionally biased region" description="Low complexity" evidence="13">
    <location>
        <begin position="28"/>
        <end position="62"/>
    </location>
</feature>
<evidence type="ECO:0000256" key="4">
    <source>
        <dbReference type="ARBA" id="ARBA00022448"/>
    </source>
</evidence>
<keyword evidence="10 14" id="KW-0472">Membrane</keyword>
<evidence type="ECO:0000313" key="18">
    <source>
        <dbReference type="Proteomes" id="UP001628091"/>
    </source>
</evidence>
<evidence type="ECO:0000256" key="8">
    <source>
        <dbReference type="ARBA" id="ARBA00022927"/>
    </source>
</evidence>
<accession>A0ABQ0H2Q0</accession>
<dbReference type="Pfam" id="PF01618">
    <property type="entry name" value="MotA_ExbB"/>
    <property type="match status" value="1"/>
</dbReference>
<comment type="function">
    <text evidence="11">Involved in the TonB-dependent energy-dependent transport of various receptor-bound substrates. Protects ExbD from proteolytic degradation and functionally stabilizes TonB.</text>
</comment>
<dbReference type="EMBL" id="BAAFZP010000001">
    <property type="protein sequence ID" value="GAB1583177.1"/>
    <property type="molecule type" value="Genomic_DNA"/>
</dbReference>
<comment type="caution">
    <text evidence="17">The sequence shown here is derived from an EMBL/GenBank/DDBJ whole genome shotgun (WGS) entry which is preliminary data.</text>
</comment>
<evidence type="ECO:0000256" key="11">
    <source>
        <dbReference type="ARBA" id="ARBA00024816"/>
    </source>
</evidence>
<keyword evidence="18" id="KW-1185">Reference proteome</keyword>
<evidence type="ECO:0000256" key="10">
    <source>
        <dbReference type="ARBA" id="ARBA00023136"/>
    </source>
</evidence>
<feature type="transmembrane region" description="Helical" evidence="14">
    <location>
        <begin position="253"/>
        <end position="274"/>
    </location>
</feature>
<evidence type="ECO:0000256" key="5">
    <source>
        <dbReference type="ARBA" id="ARBA00022475"/>
    </source>
</evidence>
<dbReference type="PANTHER" id="PTHR30625:SF16">
    <property type="entry name" value="BIOPOLYMER TRANSPORT PROTEIN EXBB"/>
    <property type="match status" value="1"/>
</dbReference>
<evidence type="ECO:0000256" key="13">
    <source>
        <dbReference type="SAM" id="MobiDB-lite"/>
    </source>
</evidence>
<proteinExistence type="inferred from homology"/>
<dbReference type="RefSeq" id="WP_407865671.1">
    <property type="nucleotide sequence ID" value="NZ_BAAFZP010000001.1"/>
</dbReference>
<keyword evidence="15" id="KW-0732">Signal</keyword>
<feature type="region of interest" description="Disordered" evidence="13">
    <location>
        <begin position="28"/>
        <end position="71"/>
    </location>
</feature>
<comment type="similarity">
    <text evidence="12">Belongs to the exbB/tolQ family.</text>
</comment>
<feature type="chain" id="PRO_5046259579" description="Biopolymer transport protein ExbB" evidence="15">
    <location>
        <begin position="26"/>
        <end position="323"/>
    </location>
</feature>
<evidence type="ECO:0000256" key="6">
    <source>
        <dbReference type="ARBA" id="ARBA00022519"/>
    </source>
</evidence>
<feature type="signal peptide" evidence="15">
    <location>
        <begin position="1"/>
        <end position="25"/>
    </location>
</feature>
<dbReference type="PANTHER" id="PTHR30625">
    <property type="entry name" value="PROTEIN TOLQ"/>
    <property type="match status" value="1"/>
</dbReference>
<evidence type="ECO:0000259" key="16">
    <source>
        <dbReference type="Pfam" id="PF01618"/>
    </source>
</evidence>
<evidence type="ECO:0000256" key="7">
    <source>
        <dbReference type="ARBA" id="ARBA00022692"/>
    </source>
</evidence>
<gene>
    <name evidence="17" type="primary">exbB</name>
    <name evidence="17" type="ORF">PPNSA23_31200</name>
</gene>
<evidence type="ECO:0000256" key="3">
    <source>
        <dbReference type="ARBA" id="ARBA00022093"/>
    </source>
</evidence>
<keyword evidence="9 14" id="KW-1133">Transmembrane helix</keyword>
<keyword evidence="7 14" id="KW-0812">Transmembrane</keyword>
<comment type="subunit">
    <text evidence="2">The accessory proteins ExbB and ExbD seem to form a complex with TonB.</text>
</comment>
<evidence type="ECO:0000256" key="14">
    <source>
        <dbReference type="SAM" id="Phobius"/>
    </source>
</evidence>
<evidence type="ECO:0000313" key="17">
    <source>
        <dbReference type="EMBL" id="GAB1583177.1"/>
    </source>
</evidence>
<dbReference type="InterPro" id="IPR002898">
    <property type="entry name" value="MotA_ExbB_proton_chnl"/>
</dbReference>
<evidence type="ECO:0000256" key="15">
    <source>
        <dbReference type="SAM" id="SignalP"/>
    </source>
</evidence>
<evidence type="ECO:0000256" key="1">
    <source>
        <dbReference type="ARBA" id="ARBA00004429"/>
    </source>
</evidence>